<feature type="domain" description="Chitin-binding type-4" evidence="2">
    <location>
        <begin position="26"/>
        <end position="206"/>
    </location>
</feature>
<dbReference type="Pfam" id="PF03067">
    <property type="entry name" value="LPMO_10"/>
    <property type="match status" value="1"/>
</dbReference>
<dbReference type="PANTHER" id="PTHR21113">
    <property type="entry name" value="AGAP001705-PA"/>
    <property type="match status" value="1"/>
</dbReference>
<keyword evidence="4" id="KW-1185">Reference proteome</keyword>
<organism evidence="3 4">
    <name type="scientific">Trichogramma brassicae</name>
    <dbReference type="NCBI Taxonomy" id="86971"/>
    <lineage>
        <taxon>Eukaryota</taxon>
        <taxon>Metazoa</taxon>
        <taxon>Ecdysozoa</taxon>
        <taxon>Arthropoda</taxon>
        <taxon>Hexapoda</taxon>
        <taxon>Insecta</taxon>
        <taxon>Pterygota</taxon>
        <taxon>Neoptera</taxon>
        <taxon>Endopterygota</taxon>
        <taxon>Hymenoptera</taxon>
        <taxon>Apocrita</taxon>
        <taxon>Proctotrupomorpha</taxon>
        <taxon>Chalcidoidea</taxon>
        <taxon>Trichogrammatidae</taxon>
        <taxon>Trichogramma</taxon>
    </lineage>
</organism>
<dbReference type="Proteomes" id="UP000479190">
    <property type="component" value="Unassembled WGS sequence"/>
</dbReference>
<name>A0A6H5IIP4_9HYME</name>
<evidence type="ECO:0000256" key="1">
    <source>
        <dbReference type="SAM" id="SignalP"/>
    </source>
</evidence>
<keyword evidence="1" id="KW-0732">Signal</keyword>
<evidence type="ECO:0000313" key="4">
    <source>
        <dbReference type="Proteomes" id="UP000479190"/>
    </source>
</evidence>
<feature type="chain" id="PRO_5026200926" description="Chitin-binding type-4 domain-containing protein" evidence="1">
    <location>
        <begin position="26"/>
        <end position="209"/>
    </location>
</feature>
<evidence type="ECO:0000313" key="3">
    <source>
        <dbReference type="EMBL" id="CAB0035260.1"/>
    </source>
</evidence>
<evidence type="ECO:0000259" key="2">
    <source>
        <dbReference type="Pfam" id="PF03067"/>
    </source>
</evidence>
<dbReference type="PANTHER" id="PTHR21113:SF14">
    <property type="entry name" value="LP24064P"/>
    <property type="match status" value="1"/>
</dbReference>
<gene>
    <name evidence="3" type="ORF">TBRA_LOCUS7158</name>
</gene>
<feature type="signal peptide" evidence="1">
    <location>
        <begin position="1"/>
        <end position="25"/>
    </location>
</feature>
<reference evidence="3 4" key="1">
    <citation type="submission" date="2020-02" db="EMBL/GenBank/DDBJ databases">
        <authorList>
            <person name="Ferguson B K."/>
        </authorList>
    </citation>
    <scope>NUCLEOTIDE SEQUENCE [LARGE SCALE GENOMIC DNA]</scope>
</reference>
<sequence>MSLISFKSLLVVAVVLLLDLAEIQGHGRLMDPVNRSSLFRIAKFKGKSPANYNDNEIWCGGRGFQEAQGGRCGVCGDKVTDRAPRQNENGGFYGKGVIVRSYKSGERFTAKVELSASHKGYFEFAVCPLDEPGQVETEECFAAHPVKLANGFSRYYVTVAGSHMHVVELQLPAALSCQHCSFRWHYTTGHNPGLKQQETFRNCADISIV</sequence>
<dbReference type="AlphaFoldDB" id="A0A6H5IIP4"/>
<protein>
    <recommendedName>
        <fullName evidence="2">Chitin-binding type-4 domain-containing protein</fullName>
    </recommendedName>
</protein>
<dbReference type="OrthoDB" id="64893at2759"/>
<proteinExistence type="predicted"/>
<dbReference type="EMBL" id="CADCXV010000776">
    <property type="protein sequence ID" value="CAB0035260.1"/>
    <property type="molecule type" value="Genomic_DNA"/>
</dbReference>
<accession>A0A6H5IIP4</accession>
<dbReference type="InterPro" id="IPR004302">
    <property type="entry name" value="Cellulose/chitin-bd_N"/>
</dbReference>